<evidence type="ECO:0000256" key="1">
    <source>
        <dbReference type="ARBA" id="ARBA00006484"/>
    </source>
</evidence>
<dbReference type="Gene3D" id="3.40.50.720">
    <property type="entry name" value="NAD(P)-binding Rossmann-like Domain"/>
    <property type="match status" value="1"/>
</dbReference>
<feature type="chain" id="PRO_5041960260" evidence="2">
    <location>
        <begin position="21"/>
        <end position="309"/>
    </location>
</feature>
<dbReference type="AlphaFoldDB" id="A0AAD2PVG6"/>
<dbReference type="GO" id="GO:0016616">
    <property type="term" value="F:oxidoreductase activity, acting on the CH-OH group of donors, NAD or NADP as acceptor"/>
    <property type="evidence" value="ECO:0007669"/>
    <property type="project" value="TreeGrafter"/>
</dbReference>
<keyword evidence="2" id="KW-0732">Signal</keyword>
<dbReference type="FunFam" id="3.40.50.720:FF:000084">
    <property type="entry name" value="Short-chain dehydrogenase reductase"/>
    <property type="match status" value="1"/>
</dbReference>
<proteinExistence type="inferred from homology"/>
<dbReference type="CDD" id="cd05233">
    <property type="entry name" value="SDR_c"/>
    <property type="match status" value="1"/>
</dbReference>
<sequence>MSRSLLVTILAFLGVAATQAFVVPQPKCQSALRQQPLSMVRRSSEEYLSSFLGLDGKVALVTGSTGGLGRSIAETLLQAGCTVFINGRKLKSTQQAVDEIAKLVEDEGRVFAAAGDTSDVKDTCAIVEEIKSKVGKLDILVNNAGINLPEAPFEEQYSPDSWGSINKVNIEGPMNMSKETLPLLKKSPAGRIINVSSMIGHVGNGDNSLYCLTKGAMLLFTKSLAADMAGKKDSRNLTVNSVSPGIFMTEMNAKFTEEKEKLASVEATVPMKRLGKPEELAGAVLYLASDASSYTMGADLLVDGGFVAV</sequence>
<organism evidence="3 4">
    <name type="scientific">Cylindrotheca closterium</name>
    <dbReference type="NCBI Taxonomy" id="2856"/>
    <lineage>
        <taxon>Eukaryota</taxon>
        <taxon>Sar</taxon>
        <taxon>Stramenopiles</taxon>
        <taxon>Ochrophyta</taxon>
        <taxon>Bacillariophyta</taxon>
        <taxon>Bacillariophyceae</taxon>
        <taxon>Bacillariophycidae</taxon>
        <taxon>Bacillariales</taxon>
        <taxon>Bacillariaceae</taxon>
        <taxon>Cylindrotheca</taxon>
    </lineage>
</organism>
<dbReference type="InterPro" id="IPR036291">
    <property type="entry name" value="NAD(P)-bd_dom_sf"/>
</dbReference>
<comment type="caution">
    <text evidence="3">The sequence shown here is derived from an EMBL/GenBank/DDBJ whole genome shotgun (WGS) entry which is preliminary data.</text>
</comment>
<dbReference type="PRINTS" id="PR00080">
    <property type="entry name" value="SDRFAMILY"/>
</dbReference>
<dbReference type="Pfam" id="PF13561">
    <property type="entry name" value="adh_short_C2"/>
    <property type="match status" value="1"/>
</dbReference>
<dbReference type="EMBL" id="CAKOGP040001870">
    <property type="protein sequence ID" value="CAJ1954801.1"/>
    <property type="molecule type" value="Genomic_DNA"/>
</dbReference>
<comment type="similarity">
    <text evidence="1">Belongs to the short-chain dehydrogenases/reductases (SDR) family.</text>
</comment>
<feature type="signal peptide" evidence="2">
    <location>
        <begin position="1"/>
        <end position="20"/>
    </location>
</feature>
<evidence type="ECO:0000313" key="4">
    <source>
        <dbReference type="Proteomes" id="UP001295423"/>
    </source>
</evidence>
<dbReference type="Proteomes" id="UP001295423">
    <property type="component" value="Unassembled WGS sequence"/>
</dbReference>
<dbReference type="PRINTS" id="PR00081">
    <property type="entry name" value="GDHRDH"/>
</dbReference>
<dbReference type="PANTHER" id="PTHR42760">
    <property type="entry name" value="SHORT-CHAIN DEHYDROGENASES/REDUCTASES FAMILY MEMBER"/>
    <property type="match status" value="1"/>
</dbReference>
<reference evidence="3" key="1">
    <citation type="submission" date="2023-08" db="EMBL/GenBank/DDBJ databases">
        <authorList>
            <person name="Audoor S."/>
            <person name="Bilcke G."/>
        </authorList>
    </citation>
    <scope>NUCLEOTIDE SEQUENCE</scope>
</reference>
<gene>
    <name evidence="3" type="ORF">CYCCA115_LOCUS15393</name>
</gene>
<name>A0AAD2PVG6_9STRA</name>
<evidence type="ECO:0000256" key="2">
    <source>
        <dbReference type="SAM" id="SignalP"/>
    </source>
</evidence>
<keyword evidence="4" id="KW-1185">Reference proteome</keyword>
<protein>
    <submittedName>
        <fullName evidence="3">Uncharacterized protein</fullName>
    </submittedName>
</protein>
<dbReference type="InterPro" id="IPR002347">
    <property type="entry name" value="SDR_fam"/>
</dbReference>
<evidence type="ECO:0000313" key="3">
    <source>
        <dbReference type="EMBL" id="CAJ1954801.1"/>
    </source>
</evidence>
<accession>A0AAD2PVG6</accession>
<dbReference type="SUPFAM" id="SSF51735">
    <property type="entry name" value="NAD(P)-binding Rossmann-fold domains"/>
    <property type="match status" value="1"/>
</dbReference>